<keyword evidence="11" id="KW-1185">Reference proteome</keyword>
<dbReference type="InterPro" id="IPR031968">
    <property type="entry name" value="VASt"/>
</dbReference>
<dbReference type="SMART" id="SM00568">
    <property type="entry name" value="GRAM"/>
    <property type="match status" value="1"/>
</dbReference>
<keyword evidence="5 8" id="KW-0472">Membrane</keyword>
<dbReference type="Pfam" id="PF16016">
    <property type="entry name" value="VASt"/>
    <property type="match status" value="1"/>
</dbReference>
<dbReference type="GO" id="GO:0032366">
    <property type="term" value="P:intracellular sterol transport"/>
    <property type="evidence" value="ECO:0007669"/>
    <property type="project" value="TreeGrafter"/>
</dbReference>
<dbReference type="InterPro" id="IPR004182">
    <property type="entry name" value="GRAM"/>
</dbReference>
<feature type="compositionally biased region" description="Basic and acidic residues" evidence="7">
    <location>
        <begin position="413"/>
        <end position="422"/>
    </location>
</feature>
<keyword evidence="3 8" id="KW-0812">Transmembrane</keyword>
<dbReference type="EMBL" id="LT598469">
    <property type="protein sequence ID" value="SCV02261.1"/>
    <property type="molecule type" value="Genomic_DNA"/>
</dbReference>
<evidence type="ECO:0000256" key="7">
    <source>
        <dbReference type="SAM" id="MobiDB-lite"/>
    </source>
</evidence>
<dbReference type="GO" id="GO:0005886">
    <property type="term" value="C:plasma membrane"/>
    <property type="evidence" value="ECO:0007669"/>
    <property type="project" value="TreeGrafter"/>
</dbReference>
<evidence type="ECO:0000256" key="5">
    <source>
        <dbReference type="ARBA" id="ARBA00023136"/>
    </source>
</evidence>
<evidence type="ECO:0000256" key="8">
    <source>
        <dbReference type="SAM" id="Phobius"/>
    </source>
</evidence>
<evidence type="ECO:0000256" key="6">
    <source>
        <dbReference type="ARBA" id="ARBA00037847"/>
    </source>
</evidence>
<evidence type="ECO:0000256" key="3">
    <source>
        <dbReference type="ARBA" id="ARBA00022692"/>
    </source>
</evidence>
<dbReference type="CDD" id="cd13220">
    <property type="entry name" value="PH-GRAM_GRAMDC"/>
    <property type="match status" value="1"/>
</dbReference>
<reference evidence="10 11" key="1">
    <citation type="submission" date="2016-03" db="EMBL/GenBank/DDBJ databases">
        <authorList>
            <person name="Devillers H."/>
        </authorList>
    </citation>
    <scope>NUCLEOTIDE SEQUENCE [LARGE SCALE GENOMIC DNA]</scope>
    <source>
        <strain evidence="10">CBS 11717</strain>
    </source>
</reference>
<feature type="region of interest" description="Disordered" evidence="7">
    <location>
        <begin position="1"/>
        <end position="81"/>
    </location>
</feature>
<evidence type="ECO:0000313" key="11">
    <source>
        <dbReference type="Proteomes" id="UP000191024"/>
    </source>
</evidence>
<feature type="compositionally biased region" description="Polar residues" evidence="7">
    <location>
        <begin position="148"/>
        <end position="163"/>
    </location>
</feature>
<dbReference type="GO" id="GO:0032541">
    <property type="term" value="C:cortical endoplasmic reticulum"/>
    <property type="evidence" value="ECO:0007669"/>
    <property type="project" value="TreeGrafter"/>
</dbReference>
<evidence type="ECO:0000256" key="2">
    <source>
        <dbReference type="ARBA" id="ARBA00006582"/>
    </source>
</evidence>
<dbReference type="PANTHER" id="PTHR23319">
    <property type="entry name" value="GRAM DOMAIN CONTAINING 1B, ISOFORM E"/>
    <property type="match status" value="1"/>
</dbReference>
<feature type="domain" description="VASt" evidence="9">
    <location>
        <begin position="498"/>
        <end position="669"/>
    </location>
</feature>
<feature type="compositionally biased region" description="Acidic residues" evidence="7">
    <location>
        <begin position="7"/>
        <end position="16"/>
    </location>
</feature>
<dbReference type="GO" id="GO:0005739">
    <property type="term" value="C:mitochondrion"/>
    <property type="evidence" value="ECO:0007669"/>
    <property type="project" value="TreeGrafter"/>
</dbReference>
<dbReference type="PROSITE" id="PS51778">
    <property type="entry name" value="VAST"/>
    <property type="match status" value="1"/>
</dbReference>
<dbReference type="GO" id="GO:0140268">
    <property type="term" value="C:endoplasmic reticulum-plasma membrane contact site"/>
    <property type="evidence" value="ECO:0007669"/>
    <property type="project" value="TreeGrafter"/>
</dbReference>
<accession>A0A1G4KCW8</accession>
<dbReference type="GO" id="GO:0005789">
    <property type="term" value="C:endoplasmic reticulum membrane"/>
    <property type="evidence" value="ECO:0007669"/>
    <property type="project" value="UniProtKB-SubCell"/>
</dbReference>
<dbReference type="Pfam" id="PF02893">
    <property type="entry name" value="GRAM"/>
    <property type="match status" value="1"/>
</dbReference>
<dbReference type="Gene3D" id="2.30.29.30">
    <property type="entry name" value="Pleckstrin-homology domain (PH domain)/Phosphotyrosine-binding domain (PTB)"/>
    <property type="match status" value="1"/>
</dbReference>
<protein>
    <submittedName>
        <fullName evidence="10">LAMI_0G17348g1_1</fullName>
    </submittedName>
</protein>
<feature type="compositionally biased region" description="Acidic residues" evidence="7">
    <location>
        <begin position="424"/>
        <end position="447"/>
    </location>
</feature>
<dbReference type="GO" id="GO:0032934">
    <property type="term" value="F:sterol binding"/>
    <property type="evidence" value="ECO:0007669"/>
    <property type="project" value="TreeGrafter"/>
</dbReference>
<comment type="subcellular location">
    <subcellularLocation>
        <location evidence="6">Endomembrane system</location>
        <topology evidence="6">Single-pass membrane protein</topology>
    </subcellularLocation>
    <subcellularLocation>
        <location evidence="1">Endoplasmic reticulum membrane</location>
    </subcellularLocation>
</comment>
<evidence type="ECO:0000256" key="1">
    <source>
        <dbReference type="ARBA" id="ARBA00004586"/>
    </source>
</evidence>
<dbReference type="AlphaFoldDB" id="A0A1G4KCW8"/>
<feature type="region of interest" description="Disordered" evidence="7">
    <location>
        <begin position="410"/>
        <end position="464"/>
    </location>
</feature>
<gene>
    <name evidence="10" type="ORF">LAMI_0G17348G</name>
</gene>
<organism evidence="10 11">
    <name type="scientific">Lachancea mirantina</name>
    <dbReference type="NCBI Taxonomy" id="1230905"/>
    <lineage>
        <taxon>Eukaryota</taxon>
        <taxon>Fungi</taxon>
        <taxon>Dikarya</taxon>
        <taxon>Ascomycota</taxon>
        <taxon>Saccharomycotina</taxon>
        <taxon>Saccharomycetes</taxon>
        <taxon>Saccharomycetales</taxon>
        <taxon>Saccharomycetaceae</taxon>
        <taxon>Lachancea</taxon>
    </lineage>
</organism>
<dbReference type="Proteomes" id="UP000191024">
    <property type="component" value="Chromosome G"/>
</dbReference>
<feature type="compositionally biased region" description="Low complexity" evidence="7">
    <location>
        <begin position="49"/>
        <end position="66"/>
    </location>
</feature>
<evidence type="ECO:0000259" key="9">
    <source>
        <dbReference type="PROSITE" id="PS51778"/>
    </source>
</evidence>
<dbReference type="OrthoDB" id="2162691at2759"/>
<keyword evidence="4 8" id="KW-1133">Transmembrane helix</keyword>
<sequence length="893" mass="99846">MSTSDFDNWEPVEDEAGPLPPLGTPFRAGLSISPSEKANEALNVKSSNSPIRSVSGSHRSSESSIENPALKASPADPELTKVDPVAGLTSLPTRDATALSSVNNIIDLTRENRISGSDTTDDAAAGSFFNSMMSSLSFSGAPHKNAGHSRTASQSSEPNSPSIISYRKTSSARKSKRSISNDADVPTSPLQRAEKPEELLQQEFDKRLYVDEKLSGTSFHFATNARNDEFHSIFKSAPLSDRLLDDFSCALSREFLFQGRLYVSQSDLCFNSNLLGWVTNLVISFRDVTSMEKTSTAGLFPNGISIETHLGKHQFASFISRDTTFNFIKTVWLKFKEKNHNDTSSNEDDIKETTFSGELVISGLNGVSEPDHRDWEKEPPSSRQSFLSANDARIENAILSVDDFTPFSSGSLRHKDYSRNGNDESYDDDADDNDDADEGNASEEDSRDDISSMLDTDENTNKSVSQKVYKLNESSSYQYDGPLSNHETAYPADSLNSAEQILSEVELQAPPGIVFRICFSDHNQSFLVEFLKSQNSSEIPEIGPFKQEENGEKSRKYEYIKGLNYSVGPKSTKCLVTEEIRHCDFEGFVDVVNTTRTPDVPSGNNFSVKTRYMFRWASSNSAMLRISFWVEWSGTSWIKSMIEKSCKSGQTEATDEYIKMLKEAIANNTMESIAQVSSKRSEKLRPNKKLDNASTVVKIAENERGATTAEPSLGDPRRQNISLSTLLILLLLSTNLVLLLALLINQKVLLNEIKQSDVLSLKFPKNPNFHSFLSAAKNLYGKKDSITDPVLTENIKLAEQLDIWDWLEQRSEQRTGDRQVPDTESREQLQEYLNFLIRKWVSGELSSTEREKFLRRLFELKDFFRPSYNGGLDRADNYNVSKIAMALEHLIDV</sequence>
<name>A0A1G4KCW8_9SACH</name>
<dbReference type="PANTHER" id="PTHR23319:SF4">
    <property type="entry name" value="GRAM DOMAIN CONTAINING 1B, ISOFORM E"/>
    <property type="match status" value="1"/>
</dbReference>
<proteinExistence type="inferred from homology"/>
<feature type="region of interest" description="Disordered" evidence="7">
    <location>
        <begin position="363"/>
        <end position="386"/>
    </location>
</feature>
<dbReference type="InterPro" id="IPR051482">
    <property type="entry name" value="Cholesterol_transport"/>
</dbReference>
<feature type="region of interest" description="Disordered" evidence="7">
    <location>
        <begin position="140"/>
        <end position="197"/>
    </location>
</feature>
<feature type="compositionally biased region" description="Basic and acidic residues" evidence="7">
    <location>
        <begin position="369"/>
        <end position="380"/>
    </location>
</feature>
<evidence type="ECO:0000313" key="10">
    <source>
        <dbReference type="EMBL" id="SCV02261.1"/>
    </source>
</evidence>
<comment type="similarity">
    <text evidence="2">Belongs to the YSP2 family.</text>
</comment>
<feature type="transmembrane region" description="Helical" evidence="8">
    <location>
        <begin position="721"/>
        <end position="744"/>
    </location>
</feature>
<dbReference type="GO" id="GO:0120015">
    <property type="term" value="F:sterol transfer activity"/>
    <property type="evidence" value="ECO:0007669"/>
    <property type="project" value="TreeGrafter"/>
</dbReference>
<evidence type="ECO:0000256" key="4">
    <source>
        <dbReference type="ARBA" id="ARBA00022989"/>
    </source>
</evidence>
<dbReference type="InterPro" id="IPR011993">
    <property type="entry name" value="PH-like_dom_sf"/>
</dbReference>